<comment type="caution">
    <text evidence="2">The sequence shown here is derived from an EMBL/GenBank/DDBJ whole genome shotgun (WGS) entry which is preliminary data.</text>
</comment>
<sequence>MSDNEKLNEIARQAERDLNTYQAKTGTGQTTGLEDAGVNELSEDKFPGSQAKYGDDLVTNAGYNRRMPGDEGGDVDERGRMVKGSAYEGVGGPEDKVAKGYEQHSGQMDESDVKGEDYYTPEEVPDSTADQNEVPPESATAASRYT</sequence>
<dbReference type="Proteomes" id="UP001303473">
    <property type="component" value="Unassembled WGS sequence"/>
</dbReference>
<reference evidence="3" key="1">
    <citation type="journal article" date="2023" name="Mol. Phylogenet. Evol.">
        <title>Genome-scale phylogeny and comparative genomics of the fungal order Sordariales.</title>
        <authorList>
            <person name="Hensen N."/>
            <person name="Bonometti L."/>
            <person name="Westerberg I."/>
            <person name="Brannstrom I.O."/>
            <person name="Guillou S."/>
            <person name="Cros-Aarteil S."/>
            <person name="Calhoun S."/>
            <person name="Haridas S."/>
            <person name="Kuo A."/>
            <person name="Mondo S."/>
            <person name="Pangilinan J."/>
            <person name="Riley R."/>
            <person name="LaButti K."/>
            <person name="Andreopoulos B."/>
            <person name="Lipzen A."/>
            <person name="Chen C."/>
            <person name="Yan M."/>
            <person name="Daum C."/>
            <person name="Ng V."/>
            <person name="Clum A."/>
            <person name="Steindorff A."/>
            <person name="Ohm R.A."/>
            <person name="Martin F."/>
            <person name="Silar P."/>
            <person name="Natvig D.O."/>
            <person name="Lalanne C."/>
            <person name="Gautier V."/>
            <person name="Ament-Velasquez S.L."/>
            <person name="Kruys A."/>
            <person name="Hutchinson M.I."/>
            <person name="Powell A.J."/>
            <person name="Barry K."/>
            <person name="Miller A.N."/>
            <person name="Grigoriev I.V."/>
            <person name="Debuchy R."/>
            <person name="Gladieux P."/>
            <person name="Hiltunen Thoren M."/>
            <person name="Johannesson H."/>
        </authorList>
    </citation>
    <scope>NUCLEOTIDE SEQUENCE [LARGE SCALE GENOMIC DNA]</scope>
    <source>
        <strain evidence="3">CBS 340.73</strain>
    </source>
</reference>
<feature type="region of interest" description="Disordered" evidence="1">
    <location>
        <begin position="1"/>
        <end position="146"/>
    </location>
</feature>
<accession>A0AAN6N8L5</accession>
<gene>
    <name evidence="2" type="ORF">QBC46DRAFT_354772</name>
</gene>
<dbReference type="EMBL" id="MU853806">
    <property type="protein sequence ID" value="KAK3939743.1"/>
    <property type="molecule type" value="Genomic_DNA"/>
</dbReference>
<feature type="compositionally biased region" description="Polar residues" evidence="1">
    <location>
        <begin position="19"/>
        <end position="32"/>
    </location>
</feature>
<evidence type="ECO:0000313" key="3">
    <source>
        <dbReference type="Proteomes" id="UP001303473"/>
    </source>
</evidence>
<proteinExistence type="predicted"/>
<protein>
    <submittedName>
        <fullName evidence="2">Uncharacterized protein</fullName>
    </submittedName>
</protein>
<feature type="compositionally biased region" description="Basic and acidic residues" evidence="1">
    <location>
        <begin position="93"/>
        <end position="102"/>
    </location>
</feature>
<feature type="compositionally biased region" description="Basic and acidic residues" evidence="1">
    <location>
        <begin position="1"/>
        <end position="18"/>
    </location>
</feature>
<organism evidence="2 3">
    <name type="scientific">Diplogelasinospora grovesii</name>
    <dbReference type="NCBI Taxonomy" id="303347"/>
    <lineage>
        <taxon>Eukaryota</taxon>
        <taxon>Fungi</taxon>
        <taxon>Dikarya</taxon>
        <taxon>Ascomycota</taxon>
        <taxon>Pezizomycotina</taxon>
        <taxon>Sordariomycetes</taxon>
        <taxon>Sordariomycetidae</taxon>
        <taxon>Sordariales</taxon>
        <taxon>Diplogelasinosporaceae</taxon>
        <taxon>Diplogelasinospora</taxon>
    </lineage>
</organism>
<dbReference type="AlphaFoldDB" id="A0AAN6N8L5"/>
<name>A0AAN6N8L5_9PEZI</name>
<evidence type="ECO:0000313" key="2">
    <source>
        <dbReference type="EMBL" id="KAK3939743.1"/>
    </source>
</evidence>
<keyword evidence="3" id="KW-1185">Reference proteome</keyword>
<evidence type="ECO:0000256" key="1">
    <source>
        <dbReference type="SAM" id="MobiDB-lite"/>
    </source>
</evidence>